<name>A0AAV7ASY0_ENGPU</name>
<feature type="transmembrane region" description="Helical" evidence="9">
    <location>
        <begin position="132"/>
        <end position="155"/>
    </location>
</feature>
<evidence type="ECO:0000256" key="1">
    <source>
        <dbReference type="ARBA" id="ARBA00004477"/>
    </source>
</evidence>
<dbReference type="EMBL" id="WNYA01000007">
    <property type="protein sequence ID" value="KAG8564247.1"/>
    <property type="molecule type" value="Genomic_DNA"/>
</dbReference>
<proteinExistence type="predicted"/>
<evidence type="ECO:0000313" key="11">
    <source>
        <dbReference type="Proteomes" id="UP000824782"/>
    </source>
</evidence>
<reference evidence="10" key="1">
    <citation type="thesis" date="2020" institute="ProQuest LLC" country="789 East Eisenhower Parkway, Ann Arbor, MI, USA">
        <title>Comparative Genomics and Chromosome Evolution.</title>
        <authorList>
            <person name="Mudd A.B."/>
        </authorList>
    </citation>
    <scope>NUCLEOTIDE SEQUENCE</scope>
    <source>
        <strain evidence="10">237g6f4</strain>
        <tissue evidence="10">Blood</tissue>
    </source>
</reference>
<evidence type="ECO:0000313" key="10">
    <source>
        <dbReference type="EMBL" id="KAG8564247.1"/>
    </source>
</evidence>
<keyword evidence="4" id="KW-0256">Endoplasmic reticulum</keyword>
<comment type="caution">
    <text evidence="10">The sequence shown here is derived from an EMBL/GenBank/DDBJ whole genome shotgun (WGS) entry which is preliminary data.</text>
</comment>
<organism evidence="10 11">
    <name type="scientific">Engystomops pustulosus</name>
    <name type="common">Tungara frog</name>
    <name type="synonym">Physalaemus pustulosus</name>
    <dbReference type="NCBI Taxonomy" id="76066"/>
    <lineage>
        <taxon>Eukaryota</taxon>
        <taxon>Metazoa</taxon>
        <taxon>Chordata</taxon>
        <taxon>Craniata</taxon>
        <taxon>Vertebrata</taxon>
        <taxon>Euteleostomi</taxon>
        <taxon>Amphibia</taxon>
        <taxon>Batrachia</taxon>
        <taxon>Anura</taxon>
        <taxon>Neobatrachia</taxon>
        <taxon>Hyloidea</taxon>
        <taxon>Leptodactylidae</taxon>
        <taxon>Leiuperinae</taxon>
        <taxon>Engystomops</taxon>
    </lineage>
</organism>
<dbReference type="PANTHER" id="PTHR21212:SF0">
    <property type="entry name" value="SEIPIN"/>
    <property type="match status" value="1"/>
</dbReference>
<comment type="subcellular location">
    <subcellularLocation>
        <location evidence="1">Endoplasmic reticulum membrane</location>
        <topology evidence="1">Multi-pass membrane protein</topology>
    </subcellularLocation>
</comment>
<evidence type="ECO:0000256" key="9">
    <source>
        <dbReference type="SAM" id="Phobius"/>
    </source>
</evidence>
<dbReference type="GO" id="GO:0006629">
    <property type="term" value="P:lipid metabolic process"/>
    <property type="evidence" value="ECO:0007669"/>
    <property type="project" value="UniProtKB-KW"/>
</dbReference>
<gene>
    <name evidence="10" type="ORF">GDO81_016384</name>
</gene>
<keyword evidence="6" id="KW-0443">Lipid metabolism</keyword>
<dbReference type="GO" id="GO:0140042">
    <property type="term" value="P:lipid droplet formation"/>
    <property type="evidence" value="ECO:0007669"/>
    <property type="project" value="UniProtKB-ARBA"/>
</dbReference>
<dbReference type="GO" id="GO:0005789">
    <property type="term" value="C:endoplasmic reticulum membrane"/>
    <property type="evidence" value="ECO:0007669"/>
    <property type="project" value="UniProtKB-SubCell"/>
</dbReference>
<keyword evidence="5 9" id="KW-1133">Transmembrane helix</keyword>
<dbReference type="InterPro" id="IPR009617">
    <property type="entry name" value="Seipin"/>
</dbReference>
<accession>A0AAV7ASY0</accession>
<feature type="region of interest" description="Disordered" evidence="8">
    <location>
        <begin position="166"/>
        <end position="258"/>
    </location>
</feature>
<evidence type="ECO:0000256" key="2">
    <source>
        <dbReference type="ARBA" id="ARBA00022064"/>
    </source>
</evidence>
<dbReference type="Proteomes" id="UP000824782">
    <property type="component" value="Unassembled WGS sequence"/>
</dbReference>
<evidence type="ECO:0000256" key="5">
    <source>
        <dbReference type="ARBA" id="ARBA00022989"/>
    </source>
</evidence>
<dbReference type="CDD" id="cd23995">
    <property type="entry name" value="Seipin_BSCL2_like"/>
    <property type="match status" value="1"/>
</dbReference>
<keyword evidence="3 9" id="KW-0812">Transmembrane</keyword>
<feature type="compositionally biased region" description="Acidic residues" evidence="8">
    <location>
        <begin position="227"/>
        <end position="238"/>
    </location>
</feature>
<evidence type="ECO:0000256" key="7">
    <source>
        <dbReference type="ARBA" id="ARBA00023136"/>
    </source>
</evidence>
<protein>
    <recommendedName>
        <fullName evidence="2">Seipin</fullName>
    </recommendedName>
</protein>
<keyword evidence="7 9" id="KW-0472">Membrane</keyword>
<keyword evidence="11" id="KW-1185">Reference proteome</keyword>
<dbReference type="PANTHER" id="PTHR21212">
    <property type="entry name" value="BERNARDINELLI-SEIP CONGENITAL LIPODYSTROPHY 2 HOMOLOG BSCL2 PROTEIN"/>
    <property type="match status" value="1"/>
</dbReference>
<dbReference type="Pfam" id="PF06775">
    <property type="entry name" value="Seipin"/>
    <property type="match status" value="1"/>
</dbReference>
<evidence type="ECO:0000256" key="6">
    <source>
        <dbReference type="ARBA" id="ARBA00023098"/>
    </source>
</evidence>
<evidence type="ECO:0000256" key="8">
    <source>
        <dbReference type="SAM" id="MobiDB-lite"/>
    </source>
</evidence>
<evidence type="ECO:0000256" key="3">
    <source>
        <dbReference type="ARBA" id="ARBA00022692"/>
    </source>
</evidence>
<dbReference type="AlphaFoldDB" id="A0AAV7ASY0"/>
<sequence length="271" mass="29854">MYGQPYRITLELQVPESAVNQDLGMFLVSMSCYTRGGKEISYSARSAMLHYKSPLLKTLETLSVFPLLISGLSEQKQTLEVELHAEYREDSYVPTTGAVIQVHSVHIQIYNAELRVHAHFTGLRYILYNYPIISAIIGITSNFVFMCVLVLLSYLQFGFGRSRVRAGNRGQGSSDSGRTDPQGGSSTQSEHGEEPDAETTGQDEHSREESSDDLGIGRSPQTLGSTEENDVDNEEDFDISAREDLDTSGAVGTDTGTGLMLRQRVTQCSAH</sequence>
<evidence type="ECO:0000256" key="4">
    <source>
        <dbReference type="ARBA" id="ARBA00022824"/>
    </source>
</evidence>